<dbReference type="GO" id="GO:0030288">
    <property type="term" value="C:outer membrane-bounded periplasmic space"/>
    <property type="evidence" value="ECO:0007669"/>
    <property type="project" value="TreeGrafter"/>
</dbReference>
<feature type="coiled-coil region" evidence="2">
    <location>
        <begin position="194"/>
        <end position="221"/>
    </location>
</feature>
<dbReference type="InterPro" id="IPR002508">
    <property type="entry name" value="MurNAc-LAA_cat"/>
</dbReference>
<sequence>MIKVGIDPGHGGSDSGAVGVRGYREKDIVLSIAKEVESHLKQNSIKTVMTRTEDKYVSLNERTRILNDSKVDICLSIHANASTNRDADYISTFIYTARGEAESLAYLIQKEMVNELGWQDGGVRIKNLHILRETNMPAILLECGFITNLKQERKLIQQDTKKNLAKAMVAGILSHYNLAQNTKPQNSDLPSNNKDEINQKIKEFENNLLNKKRETAEKNETIKRILNLAEKSLQ</sequence>
<organism evidence="4 5">
    <name type="scientific">Candidatus Syntrophocurvum alkaliphilum</name>
    <dbReference type="NCBI Taxonomy" id="2293317"/>
    <lineage>
        <taxon>Bacteria</taxon>
        <taxon>Bacillati</taxon>
        <taxon>Bacillota</taxon>
        <taxon>Clostridia</taxon>
        <taxon>Eubacteriales</taxon>
        <taxon>Syntrophomonadaceae</taxon>
        <taxon>Candidatus Syntrophocurvum</taxon>
    </lineage>
</organism>
<evidence type="ECO:0000259" key="3">
    <source>
        <dbReference type="SMART" id="SM00646"/>
    </source>
</evidence>
<evidence type="ECO:0000313" key="5">
    <source>
        <dbReference type="Proteomes" id="UP000426444"/>
    </source>
</evidence>
<protein>
    <submittedName>
        <fullName evidence="4">N-acetylmuramoyl-L-alanine amidase</fullName>
        <ecNumber evidence="4">3.5.1.28</ecNumber>
    </submittedName>
</protein>
<keyword evidence="5" id="KW-1185">Reference proteome</keyword>
<evidence type="ECO:0000256" key="1">
    <source>
        <dbReference type="ARBA" id="ARBA00022801"/>
    </source>
</evidence>
<dbReference type="GO" id="GO:0008745">
    <property type="term" value="F:N-acetylmuramoyl-L-alanine amidase activity"/>
    <property type="evidence" value="ECO:0007669"/>
    <property type="project" value="UniProtKB-EC"/>
</dbReference>
<dbReference type="AlphaFoldDB" id="A0A6I6DM65"/>
<dbReference type="KEGG" id="salq:SYNTR_2243"/>
<feature type="domain" description="MurNAc-LAA" evidence="3">
    <location>
        <begin position="63"/>
        <end position="173"/>
    </location>
</feature>
<dbReference type="CDD" id="cd02696">
    <property type="entry name" value="MurNAc-LAA"/>
    <property type="match status" value="1"/>
</dbReference>
<name>A0A6I6DM65_9FIRM</name>
<dbReference type="RefSeq" id="WP_197079120.1">
    <property type="nucleotide sequence ID" value="NZ_CP046457.1"/>
</dbReference>
<dbReference type="Gene3D" id="3.40.630.40">
    <property type="entry name" value="Zn-dependent exopeptidases"/>
    <property type="match status" value="1"/>
</dbReference>
<dbReference type="PANTHER" id="PTHR30404">
    <property type="entry name" value="N-ACETYLMURAMOYL-L-ALANINE AMIDASE"/>
    <property type="match status" value="1"/>
</dbReference>
<dbReference type="SMART" id="SM00646">
    <property type="entry name" value="Ami_3"/>
    <property type="match status" value="1"/>
</dbReference>
<dbReference type="Pfam" id="PF01520">
    <property type="entry name" value="Amidase_3"/>
    <property type="match status" value="1"/>
</dbReference>
<dbReference type="SUPFAM" id="SSF53187">
    <property type="entry name" value="Zn-dependent exopeptidases"/>
    <property type="match status" value="1"/>
</dbReference>
<evidence type="ECO:0000256" key="2">
    <source>
        <dbReference type="SAM" id="Coils"/>
    </source>
</evidence>
<dbReference type="InterPro" id="IPR050695">
    <property type="entry name" value="N-acetylmuramoyl_amidase_3"/>
</dbReference>
<gene>
    <name evidence="4" type="ORF">SYNTR_2243</name>
</gene>
<evidence type="ECO:0000313" key="4">
    <source>
        <dbReference type="EMBL" id="QGU00837.1"/>
    </source>
</evidence>
<reference evidence="5" key="1">
    <citation type="journal article" date="2019" name="Microbiology">
        <title>Complete Genome Sequence of an Uncultured Bacterium of the Candidate Phylum Bipolaricaulota.</title>
        <authorList>
            <person name="Kadnikov V.V."/>
            <person name="Mardanov A.V."/>
            <person name="Beletsky A.V."/>
            <person name="Frank Y.A."/>
            <person name="Karnachuk O.V."/>
            <person name="Ravin N.V."/>
        </authorList>
    </citation>
    <scope>NUCLEOTIDE SEQUENCE [LARGE SCALE GENOMIC DNA]</scope>
</reference>
<dbReference type="PANTHER" id="PTHR30404:SF0">
    <property type="entry name" value="N-ACETYLMURAMOYL-L-ALANINE AMIDASE AMIC"/>
    <property type="match status" value="1"/>
</dbReference>
<proteinExistence type="predicted"/>
<dbReference type="EMBL" id="CP046457">
    <property type="protein sequence ID" value="QGU00837.1"/>
    <property type="molecule type" value="Genomic_DNA"/>
</dbReference>
<dbReference type="EC" id="3.5.1.28" evidence="4"/>
<keyword evidence="1 4" id="KW-0378">Hydrolase</keyword>
<accession>A0A6I6DM65</accession>
<dbReference type="GO" id="GO:0009253">
    <property type="term" value="P:peptidoglycan catabolic process"/>
    <property type="evidence" value="ECO:0007669"/>
    <property type="project" value="InterPro"/>
</dbReference>
<dbReference type="Proteomes" id="UP000426444">
    <property type="component" value="Chromosome"/>
</dbReference>
<keyword evidence="2" id="KW-0175">Coiled coil</keyword>